<proteinExistence type="predicted"/>
<feature type="compositionally biased region" description="Low complexity" evidence="5">
    <location>
        <begin position="203"/>
        <end position="241"/>
    </location>
</feature>
<feature type="region of interest" description="Disordered" evidence="5">
    <location>
        <begin position="365"/>
        <end position="385"/>
    </location>
</feature>
<feature type="compositionally biased region" description="Polar residues" evidence="5">
    <location>
        <begin position="710"/>
        <end position="724"/>
    </location>
</feature>
<evidence type="ECO:0000313" key="8">
    <source>
        <dbReference type="Proteomes" id="UP001342314"/>
    </source>
</evidence>
<comment type="caution">
    <text evidence="7">The sequence shown here is derived from an EMBL/GenBank/DDBJ whole genome shotgun (WGS) entry which is preliminary data.</text>
</comment>
<keyword evidence="2" id="KW-0805">Transcription regulation</keyword>
<evidence type="ECO:0000256" key="2">
    <source>
        <dbReference type="ARBA" id="ARBA00023015"/>
    </source>
</evidence>
<evidence type="ECO:0000259" key="6">
    <source>
        <dbReference type="PROSITE" id="PS50888"/>
    </source>
</evidence>
<feature type="compositionally biased region" description="Polar residues" evidence="5">
    <location>
        <begin position="365"/>
        <end position="382"/>
    </location>
</feature>
<dbReference type="GO" id="GO:0005634">
    <property type="term" value="C:nucleus"/>
    <property type="evidence" value="ECO:0007669"/>
    <property type="project" value="UniProtKB-SubCell"/>
</dbReference>
<comment type="subcellular location">
    <subcellularLocation>
        <location evidence="1">Nucleus</location>
    </subcellularLocation>
</comment>
<dbReference type="GO" id="GO:0000978">
    <property type="term" value="F:RNA polymerase II cis-regulatory region sequence-specific DNA binding"/>
    <property type="evidence" value="ECO:0007669"/>
    <property type="project" value="TreeGrafter"/>
</dbReference>
<keyword evidence="8" id="KW-1185">Reference proteome</keyword>
<reference evidence="7 8" key="1">
    <citation type="submission" date="2021-12" db="EMBL/GenBank/DDBJ databases">
        <title>High titer production of polyol ester of fatty acids by Rhodotorula paludigena BS15 towards product separation-free biomass refinery.</title>
        <authorList>
            <person name="Mano J."/>
            <person name="Ono H."/>
            <person name="Tanaka T."/>
            <person name="Naito K."/>
            <person name="Sushida H."/>
            <person name="Ike M."/>
            <person name="Tokuyasu K."/>
            <person name="Kitaoka M."/>
        </authorList>
    </citation>
    <scope>NUCLEOTIDE SEQUENCE [LARGE SCALE GENOMIC DNA]</scope>
    <source>
        <strain evidence="7 8">BS15</strain>
    </source>
</reference>
<dbReference type="Gene3D" id="4.10.280.10">
    <property type="entry name" value="Helix-loop-helix DNA-binding domain"/>
    <property type="match status" value="1"/>
</dbReference>
<protein>
    <recommendedName>
        <fullName evidence="6">BHLH domain-containing protein</fullName>
    </recommendedName>
</protein>
<evidence type="ECO:0000256" key="1">
    <source>
        <dbReference type="ARBA" id="ARBA00004123"/>
    </source>
</evidence>
<dbReference type="PANTHER" id="PTHR46117:SF3">
    <property type="entry name" value="FI24210P1"/>
    <property type="match status" value="1"/>
</dbReference>
<feature type="compositionally biased region" description="Basic and acidic residues" evidence="5">
    <location>
        <begin position="492"/>
        <end position="505"/>
    </location>
</feature>
<evidence type="ECO:0000313" key="7">
    <source>
        <dbReference type="EMBL" id="GJN93217.1"/>
    </source>
</evidence>
<dbReference type="PROSITE" id="PS50888">
    <property type="entry name" value="BHLH"/>
    <property type="match status" value="1"/>
</dbReference>
<feature type="domain" description="BHLH" evidence="6">
    <location>
        <begin position="509"/>
        <end position="648"/>
    </location>
</feature>
<feature type="region of interest" description="Disordered" evidence="5">
    <location>
        <begin position="663"/>
        <end position="799"/>
    </location>
</feature>
<evidence type="ECO:0000256" key="4">
    <source>
        <dbReference type="ARBA" id="ARBA00023242"/>
    </source>
</evidence>
<keyword evidence="3" id="KW-0804">Transcription</keyword>
<dbReference type="InterPro" id="IPR036638">
    <property type="entry name" value="HLH_DNA-bd_sf"/>
</dbReference>
<feature type="region of interest" description="Disordered" evidence="5">
    <location>
        <begin position="596"/>
        <end position="619"/>
    </location>
</feature>
<dbReference type="GO" id="GO:0000981">
    <property type="term" value="F:DNA-binding transcription factor activity, RNA polymerase II-specific"/>
    <property type="evidence" value="ECO:0007669"/>
    <property type="project" value="TreeGrafter"/>
</dbReference>
<feature type="compositionally biased region" description="Basic and acidic residues" evidence="5">
    <location>
        <begin position="513"/>
        <end position="522"/>
    </location>
</feature>
<dbReference type="InterPro" id="IPR051732">
    <property type="entry name" value="USF"/>
</dbReference>
<feature type="compositionally biased region" description="Low complexity" evidence="5">
    <location>
        <begin position="147"/>
        <end position="159"/>
    </location>
</feature>
<dbReference type="EMBL" id="BQKY01000013">
    <property type="protein sequence ID" value="GJN93217.1"/>
    <property type="molecule type" value="Genomic_DNA"/>
</dbReference>
<feature type="compositionally biased region" description="Low complexity" evidence="5">
    <location>
        <begin position="597"/>
        <end position="611"/>
    </location>
</feature>
<dbReference type="AlphaFoldDB" id="A0AAV5GVZ8"/>
<feature type="region of interest" description="Disordered" evidence="5">
    <location>
        <begin position="1"/>
        <end position="52"/>
    </location>
</feature>
<dbReference type="InterPro" id="IPR011598">
    <property type="entry name" value="bHLH_dom"/>
</dbReference>
<evidence type="ECO:0000256" key="3">
    <source>
        <dbReference type="ARBA" id="ARBA00023163"/>
    </source>
</evidence>
<feature type="compositionally biased region" description="Gly residues" evidence="5">
    <location>
        <begin position="160"/>
        <end position="171"/>
    </location>
</feature>
<evidence type="ECO:0000256" key="5">
    <source>
        <dbReference type="SAM" id="MobiDB-lite"/>
    </source>
</evidence>
<dbReference type="SMART" id="SM00353">
    <property type="entry name" value="HLH"/>
    <property type="match status" value="1"/>
</dbReference>
<gene>
    <name evidence="7" type="ORF">Rhopal_006264-T1</name>
</gene>
<sequence>MAAFYGHPPQPASTAGDAPIKTHGFALPTQQPFLPNPSSSSPAASAPPGSAAAYIRTGFSPTLGQGHPFPFGQPGASGIDPAILLGLTGQAQPHAQHSPHAGFGSLGSMPFGSLGAGAGGAGASSLSDADLDFESVLASLGAASQQHQQQYNGGQPASQAGGGGAGAGANGFLGSPMFDQASALQPNQQLSPRLQLDRVPSYYTQHQQQQQEAFLPPAAPAASTSAGQSSAAAPGSSSKRSASTERTGRTGRPPVRTNASDRSSGVGKAPRQSRSRSARRSSSAAGYDRDRPSPSSRGAEGGKKDDAPSPAGAGGSTAASTPGGPGAHGSAAIVIPSSTETSSSAPAHALYAMSLPAFPTTSLGGTPSSLPIQQHHSGSWFPQQHHPQHLASAFAAPALHGFGIPGMLGGGGAGESDAATGWRPSSALEGGAGSAPPATGLSGRSPTAGGGVKARPSAVAKGAAGSADKPERATSAGRKSKGLADVQEEDLDGHRHAGKGDAVSEKRRKRRESHNAVERRRRDNINDRIAELATLLPEAFISAPGTVDPALALAGGLGTALGAVVEGVTAGSDSQGAEGAASPAIGTLSLMSPAPPAAAVLSGSPASAPGSGFAGEGGKQLSAQQQAALNKPNKGVVLAKSVDYIRFLQQIVELQQQQSTELQRQNAAMREALSSSSSSDSHALHNAFIPPQPPSFPPSSATSLSMSQSRTNSTNSPASPHTLAQQQQQQQHSSTLGLSLDSPAGGPGALFDFHARRSSADSGSGGALGLDLLGDDDEDGAESEHRLGGGRSARAGERAWTPMLEGIEGMKALKEEDMDET</sequence>
<feature type="compositionally biased region" description="Low complexity" evidence="5">
    <location>
        <begin position="308"/>
        <end position="332"/>
    </location>
</feature>
<dbReference type="SUPFAM" id="SSF47459">
    <property type="entry name" value="HLH, helix-loop-helix DNA-binding domain"/>
    <property type="match status" value="1"/>
</dbReference>
<feature type="compositionally biased region" description="Low complexity" evidence="5">
    <location>
        <begin position="698"/>
        <end position="709"/>
    </location>
</feature>
<name>A0AAV5GVZ8_9BASI</name>
<dbReference type="Proteomes" id="UP001342314">
    <property type="component" value="Unassembled WGS sequence"/>
</dbReference>
<feature type="region of interest" description="Disordered" evidence="5">
    <location>
        <begin position="412"/>
        <end position="522"/>
    </location>
</feature>
<feature type="compositionally biased region" description="Low complexity" evidence="5">
    <location>
        <begin position="37"/>
        <end position="52"/>
    </location>
</feature>
<dbReference type="PANTHER" id="PTHR46117">
    <property type="entry name" value="FI24210P1"/>
    <property type="match status" value="1"/>
</dbReference>
<feature type="region of interest" description="Disordered" evidence="5">
    <location>
        <begin position="203"/>
        <end position="332"/>
    </location>
</feature>
<feature type="region of interest" description="Disordered" evidence="5">
    <location>
        <begin position="147"/>
        <end position="173"/>
    </location>
</feature>
<organism evidence="7 8">
    <name type="scientific">Rhodotorula paludigena</name>
    <dbReference type="NCBI Taxonomy" id="86838"/>
    <lineage>
        <taxon>Eukaryota</taxon>
        <taxon>Fungi</taxon>
        <taxon>Dikarya</taxon>
        <taxon>Basidiomycota</taxon>
        <taxon>Pucciniomycotina</taxon>
        <taxon>Microbotryomycetes</taxon>
        <taxon>Sporidiobolales</taxon>
        <taxon>Sporidiobolaceae</taxon>
        <taxon>Rhodotorula</taxon>
    </lineage>
</organism>
<accession>A0AAV5GVZ8</accession>
<dbReference type="Pfam" id="PF00010">
    <property type="entry name" value="HLH"/>
    <property type="match status" value="1"/>
</dbReference>
<dbReference type="GO" id="GO:0046983">
    <property type="term" value="F:protein dimerization activity"/>
    <property type="evidence" value="ECO:0007669"/>
    <property type="project" value="InterPro"/>
</dbReference>
<keyword evidence="4" id="KW-0539">Nucleus</keyword>